<dbReference type="InterPro" id="IPR005502">
    <property type="entry name" value="Ribosyl_crysJ1"/>
</dbReference>
<keyword evidence="2" id="KW-1185">Reference proteome</keyword>
<dbReference type="AlphaFoldDB" id="A0A4Y8VGT9"/>
<evidence type="ECO:0000313" key="1">
    <source>
        <dbReference type="EMBL" id="TFH79059.1"/>
    </source>
</evidence>
<organism evidence="1 2">
    <name type="scientific">Segatella hominis</name>
    <dbReference type="NCBI Taxonomy" id="2518605"/>
    <lineage>
        <taxon>Bacteria</taxon>
        <taxon>Pseudomonadati</taxon>
        <taxon>Bacteroidota</taxon>
        <taxon>Bacteroidia</taxon>
        <taxon>Bacteroidales</taxon>
        <taxon>Prevotellaceae</taxon>
        <taxon>Segatella</taxon>
    </lineage>
</organism>
<dbReference type="OrthoDB" id="9798107at2"/>
<accession>A0A4Y8VGT9</accession>
<dbReference type="Gene3D" id="1.10.4080.10">
    <property type="entry name" value="ADP-ribosylation/Crystallin J1"/>
    <property type="match status" value="1"/>
</dbReference>
<evidence type="ECO:0000313" key="2">
    <source>
        <dbReference type="Proteomes" id="UP000297872"/>
    </source>
</evidence>
<name>A0A4Y8VGT9_9BACT</name>
<comment type="caution">
    <text evidence="1">The sequence shown here is derived from an EMBL/GenBank/DDBJ whole genome shotgun (WGS) entry which is preliminary data.</text>
</comment>
<gene>
    <name evidence="1" type="ORF">EXN75_10650</name>
</gene>
<dbReference type="Proteomes" id="UP000297872">
    <property type="component" value="Unassembled WGS sequence"/>
</dbReference>
<sequence>MKERFLGTIFGQAVGDALGLSTEFMSKQEVDRFYPNGIEDYSQIVQDNHR</sequence>
<evidence type="ECO:0008006" key="3">
    <source>
        <dbReference type="Google" id="ProtNLM"/>
    </source>
</evidence>
<protein>
    <recommendedName>
        <fullName evidence="3">ADP-ribosylglycohydrolase family protein</fullName>
    </recommendedName>
</protein>
<proteinExistence type="predicted"/>
<dbReference type="SUPFAM" id="SSF101478">
    <property type="entry name" value="ADP-ribosylglycohydrolase"/>
    <property type="match status" value="1"/>
</dbReference>
<dbReference type="InterPro" id="IPR036705">
    <property type="entry name" value="Ribosyl_crysJ1_sf"/>
</dbReference>
<dbReference type="Pfam" id="PF03747">
    <property type="entry name" value="ADP_ribosyl_GH"/>
    <property type="match status" value="1"/>
</dbReference>
<dbReference type="EMBL" id="SGVY01000028">
    <property type="protein sequence ID" value="TFH79059.1"/>
    <property type="molecule type" value="Genomic_DNA"/>
</dbReference>
<reference evidence="1 2" key="1">
    <citation type="submission" date="2019-02" db="EMBL/GenBank/DDBJ databases">
        <title>Draft Genome Sequence of the Prevotella sp. BCRC 81118, Isolated from Human Feces.</title>
        <authorList>
            <person name="Huang C.-H."/>
        </authorList>
    </citation>
    <scope>NUCLEOTIDE SEQUENCE [LARGE SCALE GENOMIC DNA]</scope>
    <source>
        <strain evidence="1 2">BCRC 81118</strain>
    </source>
</reference>